<keyword evidence="3" id="KW-1185">Reference proteome</keyword>
<dbReference type="Proteomes" id="UP000017746">
    <property type="component" value="Chromosome"/>
</dbReference>
<dbReference type="Pfam" id="PF03861">
    <property type="entry name" value="ANTAR"/>
    <property type="match status" value="1"/>
</dbReference>
<evidence type="ECO:0000313" key="2">
    <source>
        <dbReference type="EMBL" id="AGZ43858.1"/>
    </source>
</evidence>
<evidence type="ECO:0000259" key="1">
    <source>
        <dbReference type="PROSITE" id="PS50921"/>
    </source>
</evidence>
<dbReference type="eggNOG" id="COG2203">
    <property type="taxonomic scope" value="Bacteria"/>
</dbReference>
<organism evidence="2 3">
    <name type="scientific">Actinoplanes friuliensis DSM 7358</name>
    <dbReference type="NCBI Taxonomy" id="1246995"/>
    <lineage>
        <taxon>Bacteria</taxon>
        <taxon>Bacillati</taxon>
        <taxon>Actinomycetota</taxon>
        <taxon>Actinomycetes</taxon>
        <taxon>Micromonosporales</taxon>
        <taxon>Micromonosporaceae</taxon>
        <taxon>Actinoplanes</taxon>
    </lineage>
</organism>
<dbReference type="RefSeq" id="WP_023560195.1">
    <property type="nucleotide sequence ID" value="NC_022657.1"/>
</dbReference>
<reference evidence="2 3" key="1">
    <citation type="journal article" date="2014" name="J. Biotechnol.">
        <title>Complete genome sequence of the actinobacterium Actinoplanes friuliensis HAG 010964, producer of the lipopeptide antibiotic friulimycin.</title>
        <authorList>
            <person name="Ruckert C."/>
            <person name="Szczepanowski R."/>
            <person name="Albersmeier A."/>
            <person name="Goesmann A."/>
            <person name="Fischer N."/>
            <person name="Steinkamper A."/>
            <person name="Puhler A."/>
            <person name="Biener R."/>
            <person name="Schwartz D."/>
            <person name="Kalinowski J."/>
        </authorList>
    </citation>
    <scope>NUCLEOTIDE SEQUENCE [LARGE SCALE GENOMIC DNA]</scope>
    <source>
        <strain evidence="2 3">DSM 7358</strain>
    </source>
</reference>
<name>U5W3Q9_9ACTN</name>
<sequence length="192" mass="19910">MSRHPLPPSARPSERSLKECLITLSGTPDEDPATERCLIEIAELTAYLIDAVTCASIDGCPEDNCTASLSVPLFAGRGRPLAALDLRSQDAGGLAPLTASVLAAYEDDLPDTAAMIHDGLCPGAVELVEGLAGAFDVRAIIQQAIGMLIADEGTTADRAYALLRSRVTKPGSSLTSVAAGIVHPGRNLAECD</sequence>
<dbReference type="SMART" id="SM01012">
    <property type="entry name" value="ANTAR"/>
    <property type="match status" value="1"/>
</dbReference>
<evidence type="ECO:0000313" key="3">
    <source>
        <dbReference type="Proteomes" id="UP000017746"/>
    </source>
</evidence>
<dbReference type="GO" id="GO:0003723">
    <property type="term" value="F:RNA binding"/>
    <property type="evidence" value="ECO:0007669"/>
    <property type="project" value="InterPro"/>
</dbReference>
<dbReference type="KEGG" id="afs:AFR_27985"/>
<protein>
    <recommendedName>
        <fullName evidence="1">ANTAR domain-containing protein</fullName>
    </recommendedName>
</protein>
<dbReference type="STRING" id="1246995.AFR_27985"/>
<dbReference type="InterPro" id="IPR036388">
    <property type="entry name" value="WH-like_DNA-bd_sf"/>
</dbReference>
<dbReference type="EMBL" id="CP006272">
    <property type="protein sequence ID" value="AGZ43858.1"/>
    <property type="molecule type" value="Genomic_DNA"/>
</dbReference>
<gene>
    <name evidence="2" type="ORF">AFR_27985</name>
</gene>
<dbReference type="PATRIC" id="fig|1246995.3.peg.5673"/>
<dbReference type="AlphaFoldDB" id="U5W3Q9"/>
<feature type="domain" description="ANTAR" evidence="1">
    <location>
        <begin position="121"/>
        <end position="182"/>
    </location>
</feature>
<dbReference type="Gene3D" id="1.10.10.10">
    <property type="entry name" value="Winged helix-like DNA-binding domain superfamily/Winged helix DNA-binding domain"/>
    <property type="match status" value="1"/>
</dbReference>
<dbReference type="PROSITE" id="PS50921">
    <property type="entry name" value="ANTAR"/>
    <property type="match status" value="1"/>
</dbReference>
<accession>U5W3Q9</accession>
<dbReference type="OrthoDB" id="3294302at2"/>
<proteinExistence type="predicted"/>
<dbReference type="HOGENOM" id="CLU_074354_4_0_11"/>
<dbReference type="InterPro" id="IPR005561">
    <property type="entry name" value="ANTAR"/>
</dbReference>